<keyword evidence="1" id="KW-0175">Coiled coil</keyword>
<accession>A0A0C1QX72</accession>
<evidence type="ECO:0000313" key="4">
    <source>
        <dbReference type="Proteomes" id="UP000029738"/>
    </source>
</evidence>
<organism evidence="3">
    <name type="scientific">Tolypothrix bouteillei VB521301</name>
    <dbReference type="NCBI Taxonomy" id="1479485"/>
    <lineage>
        <taxon>Bacteria</taxon>
        <taxon>Bacillati</taxon>
        <taxon>Cyanobacteriota</taxon>
        <taxon>Cyanophyceae</taxon>
        <taxon>Nostocales</taxon>
        <taxon>Tolypothrichaceae</taxon>
        <taxon>Tolypothrix</taxon>
    </lineage>
</organism>
<evidence type="ECO:0000256" key="1">
    <source>
        <dbReference type="SAM" id="Coils"/>
    </source>
</evidence>
<evidence type="ECO:0000313" key="2">
    <source>
        <dbReference type="EMBL" id="KAF3885976.1"/>
    </source>
</evidence>
<dbReference type="EMBL" id="JHEG04000001">
    <property type="protein sequence ID" value="KAF3885976.1"/>
    <property type="molecule type" value="Genomic_DNA"/>
</dbReference>
<dbReference type="AlphaFoldDB" id="A0A0C1QX72"/>
<dbReference type="Proteomes" id="UP000029738">
    <property type="component" value="Unassembled WGS sequence"/>
</dbReference>
<dbReference type="EMBL" id="JHEG02000048">
    <property type="protein sequence ID" value="KIE10064.1"/>
    <property type="molecule type" value="Genomic_DNA"/>
</dbReference>
<proteinExistence type="predicted"/>
<comment type="caution">
    <text evidence="3">The sequence shown here is derived from an EMBL/GenBank/DDBJ whole genome shotgun (WGS) entry which is preliminary data.</text>
</comment>
<evidence type="ECO:0000313" key="3">
    <source>
        <dbReference type="EMBL" id="KIE10064.1"/>
    </source>
</evidence>
<reference evidence="3" key="1">
    <citation type="journal article" date="2015" name="Genome Announc.">
        <title>Draft Genome Sequence of Tolypothrix boutellei Strain VB521301.</title>
        <authorList>
            <person name="Chandrababunaidu M.M."/>
            <person name="Singh D."/>
            <person name="Sen D."/>
            <person name="Bhan S."/>
            <person name="Das S."/>
            <person name="Gupta A."/>
            <person name="Adhikary S.P."/>
            <person name="Tripathy S."/>
        </authorList>
    </citation>
    <scope>NUCLEOTIDE SEQUENCE</scope>
    <source>
        <strain evidence="3">VB521301</strain>
    </source>
</reference>
<gene>
    <name evidence="3" type="ORF">DA73_0215520</name>
    <name evidence="2" type="ORF">DA73_0400011215</name>
</gene>
<name>A0A0C1QX72_9CYAN</name>
<feature type="coiled-coil region" evidence="1">
    <location>
        <begin position="7"/>
        <end position="66"/>
    </location>
</feature>
<dbReference type="OrthoDB" id="583073at2"/>
<protein>
    <submittedName>
        <fullName evidence="3">Uncharacterized protein</fullName>
    </submittedName>
</protein>
<reference evidence="2" key="2">
    <citation type="submission" date="2019-11" db="EMBL/GenBank/DDBJ databases">
        <title>Improved Assembly of Tolypothrix boutellei genome.</title>
        <authorList>
            <person name="Sarangi A.N."/>
            <person name="Mukherjee M."/>
            <person name="Ghosh S."/>
            <person name="Singh D."/>
            <person name="Das A."/>
            <person name="Kant S."/>
            <person name="Prusty A."/>
            <person name="Tripathy S."/>
        </authorList>
    </citation>
    <scope>NUCLEOTIDE SEQUENCE</scope>
    <source>
        <strain evidence="2">VB521301</strain>
    </source>
</reference>
<keyword evidence="4" id="KW-1185">Reference proteome</keyword>
<dbReference type="RefSeq" id="WP_038072556.1">
    <property type="nucleotide sequence ID" value="NZ_JHEG04000001.1"/>
</dbReference>
<sequence>MNTEDRARELMAQQRHHEENLQDAMRNRTEAEVHDFPAETATQEEARELLAQQRHYEEHLQETMRNRAES</sequence>